<gene>
    <name evidence="1" type="ORF">E2986_01395</name>
</gene>
<protein>
    <submittedName>
        <fullName evidence="1">Uncharacterized protein</fullName>
    </submittedName>
</protein>
<dbReference type="EMBL" id="WNWW01000808">
    <property type="protein sequence ID" value="KAF3421844.1"/>
    <property type="molecule type" value="Genomic_DNA"/>
</dbReference>
<name>A0A833VVH7_9HYME</name>
<evidence type="ECO:0000313" key="1">
    <source>
        <dbReference type="EMBL" id="KAF3421844.1"/>
    </source>
</evidence>
<sequence length="385" mass="45055">MDERILRAILCSCESVTKDLENSREYKRLLEEDKFLPSNDIFNALCLSLTKLLSYKVSKEAYQRYTVRLRVIDVLREWCRINDDFQNFKILRDEKQSLSLLKYLLKKYLTDDVLNSCDSSDNLLSLVNALMCLASTDSYYKCYIEKLLLKLTKLEASDNSEYVLCYAVQKSFDLELKLSTIEIIYESQKCKLIEQPLLSSFVSSCTTLNKDNNVDNSENVNLTEQLFKFITKSPHIFLLVCAFLKELLVQLDHAPAVMNFIQLTLERIKECCKNENKDIVDLYPRNLQSLVILLRIEPIYHTDNSKNGTLKILENIYMEDQDTIITLLSHYPQWLKVFGHFLIANHEIIYKRVRIIRQLISKENQNLKVVSKESIFIKSLFICII</sequence>
<reference evidence="1" key="1">
    <citation type="submission" date="2019-11" db="EMBL/GenBank/DDBJ databases">
        <title>The nuclear and mitochondrial genomes of Frieseomelitta varia - a highly eusocial stingless bee (Meliponini) with a permanently sterile worker caste.</title>
        <authorList>
            <person name="Freitas F.C.P."/>
            <person name="Lourenco A.P."/>
            <person name="Nunes F.M.F."/>
            <person name="Paschoal A.R."/>
            <person name="Abreu F.C.P."/>
            <person name="Barbin F.O."/>
            <person name="Bataglia L."/>
            <person name="Cardoso-Junior C.A.M."/>
            <person name="Cervoni M.S."/>
            <person name="Silva S.R."/>
            <person name="Dalarmi F."/>
            <person name="Del Lama M.A."/>
            <person name="Depintor T.S."/>
            <person name="Ferreira K.M."/>
            <person name="Goria P.S."/>
            <person name="Jaskot M.C."/>
            <person name="Lago D.C."/>
            <person name="Luna-Lucena D."/>
            <person name="Moda L.M."/>
            <person name="Nascimento L."/>
            <person name="Pedrino M."/>
            <person name="Rabico F.O."/>
            <person name="Sanches F.C."/>
            <person name="Santos D.E."/>
            <person name="Santos C.G."/>
            <person name="Vieira J."/>
            <person name="Lopes T.F."/>
            <person name="Barchuk A.R."/>
            <person name="Hartfelder K."/>
            <person name="Simoes Z.L.P."/>
            <person name="Bitondi M.M.G."/>
            <person name="Pinheiro D.G."/>
        </authorList>
    </citation>
    <scope>NUCLEOTIDE SEQUENCE</scope>
    <source>
        <strain evidence="1">USP_RPSP 00005682</strain>
        <tissue evidence="1">Whole individual</tissue>
    </source>
</reference>
<comment type="caution">
    <text evidence="1">The sequence shown here is derived from an EMBL/GenBank/DDBJ whole genome shotgun (WGS) entry which is preliminary data.</text>
</comment>
<evidence type="ECO:0000313" key="2">
    <source>
        <dbReference type="Proteomes" id="UP000655588"/>
    </source>
</evidence>
<accession>A0A833VVH7</accession>
<proteinExistence type="predicted"/>
<dbReference type="AlphaFoldDB" id="A0A833VVH7"/>
<dbReference type="Proteomes" id="UP000655588">
    <property type="component" value="Unassembled WGS sequence"/>
</dbReference>
<keyword evidence="2" id="KW-1185">Reference proteome</keyword>
<organism evidence="1 2">
    <name type="scientific">Frieseomelitta varia</name>
    <dbReference type="NCBI Taxonomy" id="561572"/>
    <lineage>
        <taxon>Eukaryota</taxon>
        <taxon>Metazoa</taxon>
        <taxon>Ecdysozoa</taxon>
        <taxon>Arthropoda</taxon>
        <taxon>Hexapoda</taxon>
        <taxon>Insecta</taxon>
        <taxon>Pterygota</taxon>
        <taxon>Neoptera</taxon>
        <taxon>Endopterygota</taxon>
        <taxon>Hymenoptera</taxon>
        <taxon>Apocrita</taxon>
        <taxon>Aculeata</taxon>
        <taxon>Apoidea</taxon>
        <taxon>Anthophila</taxon>
        <taxon>Apidae</taxon>
        <taxon>Frieseomelitta</taxon>
    </lineage>
</organism>